<name>A0A545TLM8_9GAMM</name>
<dbReference type="Proteomes" id="UP000319732">
    <property type="component" value="Unassembled WGS sequence"/>
</dbReference>
<dbReference type="Gene3D" id="3.30.1050.10">
    <property type="entry name" value="SCP2 sterol-binding domain"/>
    <property type="match status" value="1"/>
</dbReference>
<dbReference type="InterPro" id="IPR003033">
    <property type="entry name" value="SCP2_sterol-bd_dom"/>
</dbReference>
<dbReference type="InterPro" id="IPR036527">
    <property type="entry name" value="SCP2_sterol-bd_dom_sf"/>
</dbReference>
<dbReference type="EMBL" id="VHSG01000013">
    <property type="protein sequence ID" value="TQV78137.1"/>
    <property type="molecule type" value="Genomic_DNA"/>
</dbReference>
<dbReference type="AlphaFoldDB" id="A0A545TLM8"/>
<keyword evidence="3" id="KW-1185">Reference proteome</keyword>
<dbReference type="RefSeq" id="WP_142904916.1">
    <property type="nucleotide sequence ID" value="NZ_ML660094.1"/>
</dbReference>
<evidence type="ECO:0000259" key="1">
    <source>
        <dbReference type="Pfam" id="PF02036"/>
    </source>
</evidence>
<dbReference type="SUPFAM" id="SSF55718">
    <property type="entry name" value="SCP-like"/>
    <property type="match status" value="1"/>
</dbReference>
<gene>
    <name evidence="2" type="ORF">FKG94_13745</name>
</gene>
<accession>A0A545TLM8</accession>
<dbReference type="Pfam" id="PF02036">
    <property type="entry name" value="SCP2"/>
    <property type="match status" value="1"/>
</dbReference>
<feature type="domain" description="SCP2" evidence="1">
    <location>
        <begin position="16"/>
        <end position="102"/>
    </location>
</feature>
<reference evidence="2 3" key="1">
    <citation type="submission" date="2019-06" db="EMBL/GenBank/DDBJ databases">
        <title>Whole genome sequence for Cellvibrionaceae sp. R142.</title>
        <authorList>
            <person name="Wang G."/>
        </authorList>
    </citation>
    <scope>NUCLEOTIDE SEQUENCE [LARGE SCALE GENOMIC DNA]</scope>
    <source>
        <strain evidence="2 3">R142</strain>
    </source>
</reference>
<protein>
    <submittedName>
        <fullName evidence="2">SCP2 sterol-binding domain-containing protein</fullName>
    </submittedName>
</protein>
<comment type="caution">
    <text evidence="2">The sequence shown here is derived from an EMBL/GenBank/DDBJ whole genome shotgun (WGS) entry which is preliminary data.</text>
</comment>
<organism evidence="2 3">
    <name type="scientific">Exilibacterium tricleocarpae</name>
    <dbReference type="NCBI Taxonomy" id="2591008"/>
    <lineage>
        <taxon>Bacteria</taxon>
        <taxon>Pseudomonadati</taxon>
        <taxon>Pseudomonadota</taxon>
        <taxon>Gammaproteobacteria</taxon>
        <taxon>Cellvibrionales</taxon>
        <taxon>Cellvibrionaceae</taxon>
        <taxon>Exilibacterium</taxon>
    </lineage>
</organism>
<proteinExistence type="predicted"/>
<evidence type="ECO:0000313" key="2">
    <source>
        <dbReference type="EMBL" id="TQV78137.1"/>
    </source>
</evidence>
<evidence type="ECO:0000313" key="3">
    <source>
        <dbReference type="Proteomes" id="UP000319732"/>
    </source>
</evidence>
<sequence>MACQSEALSRLTERFDASAAAGMDEVFQFYIPDAGDYYLTVVDGRCELCEGEHQAPSVTLAMDLDVLTSVLDGTFSGAQAFIFGKVKVNGDMRLATALDKLFSRGITR</sequence>
<dbReference type="OrthoDB" id="9809312at2"/>